<feature type="compositionally biased region" description="Basic and acidic residues" evidence="1">
    <location>
        <begin position="243"/>
        <end position="253"/>
    </location>
</feature>
<feature type="compositionally biased region" description="Acidic residues" evidence="1">
    <location>
        <begin position="254"/>
        <end position="270"/>
    </location>
</feature>
<dbReference type="STRING" id="1684307.A0A316TZR2"/>
<dbReference type="Proteomes" id="UP000245942">
    <property type="component" value="Unassembled WGS sequence"/>
</dbReference>
<sequence length="270" mass="29099">MVEAVGNVVMPDNGEPWQKLRNDDLSDVDFSMISVSLFRLIRSMLSSHPHKRPSVEEILQHPVLAAVQEKMREGLRASELDQLPDFDLPRTRSGLSTIHSSSSLGSAIDALEEASGDGNGGNDLADRSSSSIAAQVAPDTPALSIRGALIQEDDLFLCTVLAHDPDPEAREFAANEWTGDSSGEMLENWQEDEGHGEAHGHGHGGRYGYGIMGGAGTGADESAVLGLHFADETLAEEDEGEYDEHYGSRRGGEEDFSMDLDEDEDADAFS</sequence>
<dbReference type="SUPFAM" id="SSF56112">
    <property type="entry name" value="Protein kinase-like (PK-like)"/>
    <property type="match status" value="1"/>
</dbReference>
<keyword evidence="3" id="KW-1185">Reference proteome</keyword>
<dbReference type="OrthoDB" id="5337378at2759"/>
<organism evidence="2 3">
    <name type="scientific">Pseudomicrostroma glucosiphilum</name>
    <dbReference type="NCBI Taxonomy" id="1684307"/>
    <lineage>
        <taxon>Eukaryota</taxon>
        <taxon>Fungi</taxon>
        <taxon>Dikarya</taxon>
        <taxon>Basidiomycota</taxon>
        <taxon>Ustilaginomycotina</taxon>
        <taxon>Exobasidiomycetes</taxon>
        <taxon>Microstromatales</taxon>
        <taxon>Microstromatales incertae sedis</taxon>
        <taxon>Pseudomicrostroma</taxon>
    </lineage>
</organism>
<feature type="region of interest" description="Disordered" evidence="1">
    <location>
        <begin position="232"/>
        <end position="270"/>
    </location>
</feature>
<dbReference type="Gene3D" id="1.10.510.10">
    <property type="entry name" value="Transferase(Phosphotransferase) domain 1"/>
    <property type="match status" value="1"/>
</dbReference>
<feature type="region of interest" description="Disordered" evidence="1">
    <location>
        <begin position="112"/>
        <end position="133"/>
    </location>
</feature>
<accession>A0A316TZR2</accession>
<dbReference type="EMBL" id="KZ819338">
    <property type="protein sequence ID" value="PWN18128.1"/>
    <property type="molecule type" value="Genomic_DNA"/>
</dbReference>
<name>A0A316TZR2_9BASI</name>
<evidence type="ECO:0000313" key="3">
    <source>
        <dbReference type="Proteomes" id="UP000245942"/>
    </source>
</evidence>
<proteinExistence type="predicted"/>
<evidence type="ECO:0000256" key="1">
    <source>
        <dbReference type="SAM" id="MobiDB-lite"/>
    </source>
</evidence>
<evidence type="ECO:0000313" key="2">
    <source>
        <dbReference type="EMBL" id="PWN18128.1"/>
    </source>
</evidence>
<dbReference type="GeneID" id="37012478"/>
<dbReference type="AlphaFoldDB" id="A0A316TZR2"/>
<gene>
    <name evidence="2" type="ORF">BCV69DRAFT_263978</name>
</gene>
<feature type="compositionally biased region" description="Acidic residues" evidence="1">
    <location>
        <begin position="233"/>
        <end position="242"/>
    </location>
</feature>
<reference evidence="2 3" key="1">
    <citation type="journal article" date="2018" name="Mol. Biol. Evol.">
        <title>Broad Genomic Sampling Reveals a Smut Pathogenic Ancestry of the Fungal Clade Ustilaginomycotina.</title>
        <authorList>
            <person name="Kijpornyongpan T."/>
            <person name="Mondo S.J."/>
            <person name="Barry K."/>
            <person name="Sandor L."/>
            <person name="Lee J."/>
            <person name="Lipzen A."/>
            <person name="Pangilinan J."/>
            <person name="LaButti K."/>
            <person name="Hainaut M."/>
            <person name="Henrissat B."/>
            <person name="Grigoriev I.V."/>
            <person name="Spatafora J.W."/>
            <person name="Aime M.C."/>
        </authorList>
    </citation>
    <scope>NUCLEOTIDE SEQUENCE [LARGE SCALE GENOMIC DNA]</scope>
    <source>
        <strain evidence="2 3">MCA 4718</strain>
    </source>
</reference>
<dbReference type="RefSeq" id="XP_025345288.1">
    <property type="nucleotide sequence ID" value="XM_025490744.1"/>
</dbReference>
<evidence type="ECO:0008006" key="4">
    <source>
        <dbReference type="Google" id="ProtNLM"/>
    </source>
</evidence>
<protein>
    <recommendedName>
        <fullName evidence="4">Protein kinase domain-containing protein</fullName>
    </recommendedName>
</protein>
<dbReference type="InterPro" id="IPR011009">
    <property type="entry name" value="Kinase-like_dom_sf"/>
</dbReference>